<evidence type="ECO:0000256" key="1">
    <source>
        <dbReference type="SAM" id="Phobius"/>
    </source>
</evidence>
<comment type="caution">
    <text evidence="2">The sequence shown here is derived from an EMBL/GenBank/DDBJ whole genome shotgun (WGS) entry which is preliminary data.</text>
</comment>
<dbReference type="AlphaFoldDB" id="A0A0R2DL73"/>
<dbReference type="CDD" id="cd15787">
    <property type="entry name" value="YycH_N"/>
    <property type="match status" value="1"/>
</dbReference>
<dbReference type="EMBL" id="AYZL01000006">
    <property type="protein sequence ID" value="KRN04856.1"/>
    <property type="molecule type" value="Genomic_DNA"/>
</dbReference>
<organism evidence="2 3">
    <name type="scientific">Holzapfeliella floricola DSM 23037 = JCM 16512</name>
    <dbReference type="NCBI Taxonomy" id="1423744"/>
    <lineage>
        <taxon>Bacteria</taxon>
        <taxon>Bacillati</taxon>
        <taxon>Bacillota</taxon>
        <taxon>Bacilli</taxon>
        <taxon>Lactobacillales</taxon>
        <taxon>Lactobacillaceae</taxon>
        <taxon>Holzapfeliella</taxon>
    </lineage>
</organism>
<keyword evidence="3" id="KW-1185">Reference proteome</keyword>
<feature type="transmembrane region" description="Helical" evidence="1">
    <location>
        <begin position="7"/>
        <end position="27"/>
    </location>
</feature>
<protein>
    <recommendedName>
        <fullName evidence="4">Regulatory protein YycH domain-containing protein</fullName>
    </recommendedName>
</protein>
<accession>A0A0R2DL73</accession>
<reference evidence="2 3" key="1">
    <citation type="journal article" date="2015" name="Genome Announc.">
        <title>Expanding the biotechnology potential of lactobacilli through comparative genomics of 213 strains and associated genera.</title>
        <authorList>
            <person name="Sun Z."/>
            <person name="Harris H.M."/>
            <person name="McCann A."/>
            <person name="Guo C."/>
            <person name="Argimon S."/>
            <person name="Zhang W."/>
            <person name="Yang X."/>
            <person name="Jeffery I.B."/>
            <person name="Cooney J.C."/>
            <person name="Kagawa T.F."/>
            <person name="Liu W."/>
            <person name="Song Y."/>
            <person name="Salvetti E."/>
            <person name="Wrobel A."/>
            <person name="Rasinkangas P."/>
            <person name="Parkhill J."/>
            <person name="Rea M.C."/>
            <person name="O'Sullivan O."/>
            <person name="Ritari J."/>
            <person name="Douillard F.P."/>
            <person name="Paul Ross R."/>
            <person name="Yang R."/>
            <person name="Briner A.E."/>
            <person name="Felis G.E."/>
            <person name="de Vos W.M."/>
            <person name="Barrangou R."/>
            <person name="Klaenhammer T.R."/>
            <person name="Caufield P.W."/>
            <person name="Cui Y."/>
            <person name="Zhang H."/>
            <person name="O'Toole P.W."/>
        </authorList>
    </citation>
    <scope>NUCLEOTIDE SEQUENCE [LARGE SCALE GENOMIC DNA]</scope>
    <source>
        <strain evidence="2 3">DSM 23037</strain>
    </source>
</reference>
<proteinExistence type="predicted"/>
<gene>
    <name evidence="2" type="ORF">FC86_GL001215</name>
</gene>
<keyword evidence="1" id="KW-1133">Transmembrane helix</keyword>
<dbReference type="Gene3D" id="3.10.450.310">
    <property type="match status" value="1"/>
</dbReference>
<evidence type="ECO:0000313" key="3">
    <source>
        <dbReference type="Proteomes" id="UP000051378"/>
    </source>
</evidence>
<evidence type="ECO:0000313" key="2">
    <source>
        <dbReference type="EMBL" id="KRN04856.1"/>
    </source>
</evidence>
<evidence type="ECO:0008006" key="4">
    <source>
        <dbReference type="Google" id="ProtNLM"/>
    </source>
</evidence>
<dbReference type="STRING" id="1423744.FC86_GL001215"/>
<sequence length="442" mass="50971">MQFRNYIVRISLVGLVASSLFLTFLIWTSNQSLEQENYENPVVTDENNQLNNQNFARVFLPTQVVNAQNGQNYVLINQQNDLISSLIAMLKSWNLKLNQIQTLDDKSYLEKLNNQNYTQVVYTDSMSLNVFSDVIDKKELRQNDDFMFNRVFIPKDLDNHIYFANDQTKEIYAVERGGYDASGFNKLVDDYGFKTPAKFIKLASNRYVLNYTTEPKLSVYSYMIYREMEDSYVSRLLGNNIAPPQTNYVTTYKSGSSKRLVVDKNNDSLQYSDVSMTKIPQDLQSLFEQSFQSISNLKTRLVEWRYYSSSDEAADKQITYRNYVEGLPVFSQTENGVASVKYSNSGEEMNFTNQMLKVPIPPDGKVATLPTTSELLNQLKKIGYDYQNIQDVELGFEWQKDATNNDLIDLVPTYYVKVNDKLVNYETLINKSSTNDVSTDNK</sequence>
<keyword evidence="1" id="KW-0812">Transmembrane</keyword>
<dbReference type="OrthoDB" id="2382185at2"/>
<dbReference type="PATRIC" id="fig|1423744.4.peg.1246"/>
<name>A0A0R2DL73_9LACO</name>
<dbReference type="RefSeq" id="WP_056974167.1">
    <property type="nucleotide sequence ID" value="NZ_AYZL01000006.1"/>
</dbReference>
<dbReference type="Proteomes" id="UP000051378">
    <property type="component" value="Unassembled WGS sequence"/>
</dbReference>
<keyword evidence="1" id="KW-0472">Membrane</keyword>